<dbReference type="RefSeq" id="WP_154538570.1">
    <property type="nucleotide sequence ID" value="NZ_JAXFFP010000004.1"/>
</dbReference>
<evidence type="ECO:0000313" key="1">
    <source>
        <dbReference type="EMBL" id="MST63094.1"/>
    </source>
</evidence>
<evidence type="ECO:0000313" key="2">
    <source>
        <dbReference type="Proteomes" id="UP000440713"/>
    </source>
</evidence>
<dbReference type="EMBL" id="VUNE01000005">
    <property type="protein sequence ID" value="MST63094.1"/>
    <property type="molecule type" value="Genomic_DNA"/>
</dbReference>
<dbReference type="AlphaFoldDB" id="A0A6N7XI62"/>
<sequence length="127" mass="15120">MILVTNNEKFIEEKNYLESKKIDFRFVETDYLGVLEHCRDMIHEGYEMLTHPLYGSVKPNETIYRSIVLKKNDKLHINSLTLIEEAIETAKKFKKNKQTPLWIDSVKEDFRVIDHDLMSKTIDRIVF</sequence>
<dbReference type="Proteomes" id="UP000440713">
    <property type="component" value="Unassembled WGS sequence"/>
</dbReference>
<accession>A0A6N7XI62</accession>
<reference evidence="1 2" key="1">
    <citation type="submission" date="2019-08" db="EMBL/GenBank/DDBJ databases">
        <title>In-depth cultivation of the pig gut microbiome towards novel bacterial diversity and tailored functional studies.</title>
        <authorList>
            <person name="Wylensek D."/>
            <person name="Hitch T.C.A."/>
            <person name="Clavel T."/>
        </authorList>
    </citation>
    <scope>NUCLEOTIDE SEQUENCE [LARGE SCALE GENOMIC DNA]</scope>
    <source>
        <strain evidence="1 2">WCA-SAB-591-4A-A</strain>
    </source>
</reference>
<gene>
    <name evidence="1" type="ORF">FYJ71_09120</name>
</gene>
<name>A0A6N7XI62_9FIRM</name>
<comment type="caution">
    <text evidence="1">The sequence shown here is derived from an EMBL/GenBank/DDBJ whole genome shotgun (WGS) entry which is preliminary data.</text>
</comment>
<organism evidence="1 2">
    <name type="scientific">Peptostreptococcus porci</name>
    <dbReference type="NCBI Taxonomy" id="2652282"/>
    <lineage>
        <taxon>Bacteria</taxon>
        <taxon>Bacillati</taxon>
        <taxon>Bacillota</taxon>
        <taxon>Clostridia</taxon>
        <taxon>Peptostreptococcales</taxon>
        <taxon>Peptostreptococcaceae</taxon>
        <taxon>Peptostreptococcus</taxon>
    </lineage>
</organism>
<keyword evidence="2" id="KW-1185">Reference proteome</keyword>
<proteinExistence type="predicted"/>
<dbReference type="NCBIfam" id="NF038093">
    <property type="entry name" value="GrdX"/>
    <property type="match status" value="1"/>
</dbReference>
<protein>
    <submittedName>
        <fullName evidence="1">Glycine reductase</fullName>
    </submittedName>
</protein>
<dbReference type="InterPro" id="IPR047735">
    <property type="entry name" value="GrdX-like"/>
</dbReference>